<dbReference type="PANTHER" id="PTHR13847">
    <property type="entry name" value="SARCOSINE DEHYDROGENASE-RELATED"/>
    <property type="match status" value="1"/>
</dbReference>
<organism evidence="3 4">
    <name type="scientific">Aminobacter aganoensis</name>
    <dbReference type="NCBI Taxonomy" id="83264"/>
    <lineage>
        <taxon>Bacteria</taxon>
        <taxon>Pseudomonadati</taxon>
        <taxon>Pseudomonadota</taxon>
        <taxon>Alphaproteobacteria</taxon>
        <taxon>Hyphomicrobiales</taxon>
        <taxon>Phyllobacteriaceae</taxon>
        <taxon>Aminobacter</taxon>
    </lineage>
</organism>
<evidence type="ECO:0000256" key="1">
    <source>
        <dbReference type="ARBA" id="ARBA00023002"/>
    </source>
</evidence>
<keyword evidence="4" id="KW-1185">Reference proteome</keyword>
<sequence>MPNEIAGRPTLAQEPYWWDERDRGADQPLPAGPFDVVVIGSGYTGLCAALRLAQAGTSVLVVEAGHLGEGGSTRNGGMVSGTLKVSHPSLTKAFGKQRADAIFFEAQNSVLFLEKLIADNQIDCSYKRHGMYFAAYAPGHYDDLAREAEQLHALGVETRMVPRRDQQGELNSQIYHGGRITSFAGGLHPARYHAGLVRACRKAGVSFTTRCRVTKLEKHGVGHVLCTTKGRVMADRVVVATNAYTDGGLGWFRRRVIPIGSYIIATEALDPGRLKALIPGERMIQDTKRNLYYYRLSPDGTRMIFGGRTSFRPISVVESARRLRSSMAEVFPDLRGVGVTHSWTGNVAFTFDSLPHLGARDGIHYALGCCGQGVALMSHFGNCIAQEMLGVGERSSFAFNQIKTVPGYTGNPWFVPILGEYYRFRDWLERPANS</sequence>
<dbReference type="Pfam" id="PF01266">
    <property type="entry name" value="DAO"/>
    <property type="match status" value="1"/>
</dbReference>
<dbReference type="Proteomes" id="UP000536262">
    <property type="component" value="Unassembled WGS sequence"/>
</dbReference>
<dbReference type="PANTHER" id="PTHR13847:SF281">
    <property type="entry name" value="FAD DEPENDENT OXIDOREDUCTASE DOMAIN-CONTAINING PROTEIN"/>
    <property type="match status" value="1"/>
</dbReference>
<dbReference type="SUPFAM" id="SSF51905">
    <property type="entry name" value="FAD/NAD(P)-binding domain"/>
    <property type="match status" value="1"/>
</dbReference>
<dbReference type="Gene3D" id="3.50.50.60">
    <property type="entry name" value="FAD/NAD(P)-binding domain"/>
    <property type="match status" value="1"/>
</dbReference>
<evidence type="ECO:0000259" key="2">
    <source>
        <dbReference type="Pfam" id="PF01266"/>
    </source>
</evidence>
<dbReference type="InterPro" id="IPR036188">
    <property type="entry name" value="FAD/NAD-bd_sf"/>
</dbReference>
<evidence type="ECO:0000313" key="3">
    <source>
        <dbReference type="EMBL" id="MBB6357315.1"/>
    </source>
</evidence>
<name>A0A7X0KNM1_9HYPH</name>
<protein>
    <submittedName>
        <fullName evidence="3">Glycine/D-amino acid oxidase-like deaminating enzyme</fullName>
    </submittedName>
</protein>
<evidence type="ECO:0000313" key="4">
    <source>
        <dbReference type="Proteomes" id="UP000536262"/>
    </source>
</evidence>
<dbReference type="AlphaFoldDB" id="A0A7X0KNM1"/>
<dbReference type="EMBL" id="JACHOU010000022">
    <property type="protein sequence ID" value="MBB6357315.1"/>
    <property type="molecule type" value="Genomic_DNA"/>
</dbReference>
<comment type="caution">
    <text evidence="3">The sequence shown here is derived from an EMBL/GenBank/DDBJ whole genome shotgun (WGS) entry which is preliminary data.</text>
</comment>
<reference evidence="3 4" key="1">
    <citation type="submission" date="2020-08" db="EMBL/GenBank/DDBJ databases">
        <title>Genomic Encyclopedia of Type Strains, Phase IV (KMG-IV): sequencing the most valuable type-strain genomes for metagenomic binning, comparative biology and taxonomic classification.</title>
        <authorList>
            <person name="Goeker M."/>
        </authorList>
    </citation>
    <scope>NUCLEOTIDE SEQUENCE [LARGE SCALE GENOMIC DNA]</scope>
    <source>
        <strain evidence="3 4">DSM 7051</strain>
    </source>
</reference>
<keyword evidence="1" id="KW-0560">Oxidoreductase</keyword>
<dbReference type="Gene3D" id="3.30.9.10">
    <property type="entry name" value="D-Amino Acid Oxidase, subunit A, domain 2"/>
    <property type="match status" value="1"/>
</dbReference>
<gene>
    <name evidence="3" type="ORF">GGR00_005136</name>
</gene>
<dbReference type="InterPro" id="IPR006076">
    <property type="entry name" value="FAD-dep_OxRdtase"/>
</dbReference>
<dbReference type="RefSeq" id="WP_184702048.1">
    <property type="nucleotide sequence ID" value="NZ_BAABEG010000004.1"/>
</dbReference>
<dbReference type="GO" id="GO:0005737">
    <property type="term" value="C:cytoplasm"/>
    <property type="evidence" value="ECO:0007669"/>
    <property type="project" value="TreeGrafter"/>
</dbReference>
<feature type="domain" description="FAD dependent oxidoreductase" evidence="2">
    <location>
        <begin position="35"/>
        <end position="386"/>
    </location>
</feature>
<dbReference type="GO" id="GO:0016491">
    <property type="term" value="F:oxidoreductase activity"/>
    <property type="evidence" value="ECO:0007669"/>
    <property type="project" value="UniProtKB-KW"/>
</dbReference>
<proteinExistence type="predicted"/>
<accession>A0A7X0KNM1</accession>